<dbReference type="Pfam" id="PF12691">
    <property type="entry name" value="Phage_tail_terminator_6"/>
    <property type="match status" value="1"/>
</dbReference>
<protein>
    <submittedName>
        <fullName evidence="1">Uncharacterized protein</fullName>
    </submittedName>
</protein>
<reference evidence="1 2" key="1">
    <citation type="journal article" date="2014" name="Arch. Microbiol.">
        <title>Bacillus mesophilum sp. nov., strain IITR-54T, a novel 4-chlorobiphenyl dechlorinating bacterium.</title>
        <authorList>
            <person name="Manickam N."/>
            <person name="Singh N.K."/>
            <person name="Bajaj A."/>
            <person name="Kumar R.M."/>
            <person name="Kaur G."/>
            <person name="Kaur N."/>
            <person name="Bala M."/>
            <person name="Kumar A."/>
            <person name="Mayilraj S."/>
        </authorList>
    </citation>
    <scope>NUCLEOTIDE SEQUENCE [LARGE SCALE GENOMIC DNA]</scope>
    <source>
        <strain evidence="1 2">IITR-54</strain>
    </source>
</reference>
<evidence type="ECO:0000313" key="1">
    <source>
        <dbReference type="EMBL" id="KAB2335085.1"/>
    </source>
</evidence>
<evidence type="ECO:0000313" key="2">
    <source>
        <dbReference type="Proteomes" id="UP000441354"/>
    </source>
</evidence>
<name>A0A7V7RPB0_9BACI</name>
<accession>A0A7V7RPB0</accession>
<keyword evidence="2" id="KW-1185">Reference proteome</keyword>
<dbReference type="Proteomes" id="UP000441354">
    <property type="component" value="Unassembled WGS sequence"/>
</dbReference>
<dbReference type="OrthoDB" id="2453617at2"/>
<sequence>MRSKEFIDYLTANGFNVYPDANYMPDLEESQLPALFVFGNGGSQSDPDLPIQFPSFQVIVKGENYKSDLTQMDKTEVIAKNLIRFLDNKIGYEIGRNHVYLSKSMQSNPIPIGVDTMGRPVFSTNFTFKIQPYKEA</sequence>
<dbReference type="EMBL" id="WBOT01000001">
    <property type="protein sequence ID" value="KAB2335085.1"/>
    <property type="molecule type" value="Genomic_DNA"/>
</dbReference>
<dbReference type="AlphaFoldDB" id="A0A7V7RPB0"/>
<proteinExistence type="predicted"/>
<dbReference type="InterPro" id="IPR024411">
    <property type="entry name" value="Tail_terminator_phage"/>
</dbReference>
<gene>
    <name evidence="1" type="ORF">F7732_00480</name>
</gene>
<comment type="caution">
    <text evidence="1">The sequence shown here is derived from an EMBL/GenBank/DDBJ whole genome shotgun (WGS) entry which is preliminary data.</text>
</comment>
<organism evidence="1 2">
    <name type="scientific">Bacillus mesophilum</name>
    <dbReference type="NCBI Taxonomy" id="1071718"/>
    <lineage>
        <taxon>Bacteria</taxon>
        <taxon>Bacillati</taxon>
        <taxon>Bacillota</taxon>
        <taxon>Bacilli</taxon>
        <taxon>Bacillales</taxon>
        <taxon>Bacillaceae</taxon>
        <taxon>Bacillus</taxon>
    </lineage>
</organism>
<dbReference type="RefSeq" id="WP_151571769.1">
    <property type="nucleotide sequence ID" value="NZ_WBOT01000001.1"/>
</dbReference>